<dbReference type="Gene3D" id="2.60.40.10">
    <property type="entry name" value="Immunoglobulins"/>
    <property type="match status" value="1"/>
</dbReference>
<keyword evidence="8" id="KW-1133">Transmembrane helix</keyword>
<keyword evidence="4" id="KW-0722">Serine protease inhibitor</keyword>
<keyword evidence="12" id="KW-1185">Reference proteome</keyword>
<comment type="caution">
    <text evidence="11">The sequence shown here is derived from an EMBL/GenBank/DDBJ whole genome shotgun (WGS) entry which is preliminary data.</text>
</comment>
<keyword evidence="8" id="KW-0472">Membrane</keyword>
<dbReference type="Pfam" id="PF07678">
    <property type="entry name" value="TED_complement"/>
    <property type="match status" value="1"/>
</dbReference>
<dbReference type="InterPro" id="IPR008930">
    <property type="entry name" value="Terpenoid_cyclase/PrenylTrfase"/>
</dbReference>
<evidence type="ECO:0000256" key="4">
    <source>
        <dbReference type="ARBA" id="ARBA00022900"/>
    </source>
</evidence>
<dbReference type="InterPro" id="IPR011626">
    <property type="entry name" value="Alpha-macroglobulin_TED"/>
</dbReference>
<feature type="region of interest" description="Disordered" evidence="7">
    <location>
        <begin position="1"/>
        <end position="36"/>
    </location>
</feature>
<dbReference type="Gene3D" id="2.20.130.20">
    <property type="match status" value="1"/>
</dbReference>
<proteinExistence type="inferred from homology"/>
<dbReference type="SMART" id="SM01419">
    <property type="entry name" value="Thiol-ester_cl"/>
    <property type="match status" value="1"/>
</dbReference>
<evidence type="ECO:0000256" key="6">
    <source>
        <dbReference type="ARBA" id="ARBA00023157"/>
    </source>
</evidence>
<gene>
    <name evidence="11" type="ORF">NP493_362g01054</name>
</gene>
<dbReference type="PANTHER" id="PTHR11412:SF136">
    <property type="entry name" value="CD109 ANTIGEN"/>
    <property type="match status" value="1"/>
</dbReference>
<keyword evidence="2" id="KW-0646">Protease inhibitor</keyword>
<dbReference type="SUPFAM" id="SSF81296">
    <property type="entry name" value="E set domains"/>
    <property type="match status" value="1"/>
</dbReference>
<dbReference type="FunFam" id="2.60.40.10:FF:000155">
    <property type="entry name" value="complement C3 isoform X1"/>
    <property type="match status" value="1"/>
</dbReference>
<keyword evidence="3" id="KW-0732">Signal</keyword>
<evidence type="ECO:0000259" key="10">
    <source>
        <dbReference type="SMART" id="SM01361"/>
    </source>
</evidence>
<evidence type="ECO:0000256" key="2">
    <source>
        <dbReference type="ARBA" id="ARBA00022690"/>
    </source>
</evidence>
<dbReference type="SUPFAM" id="SSF49410">
    <property type="entry name" value="Alpha-macroglobulin receptor domain"/>
    <property type="match status" value="1"/>
</dbReference>
<dbReference type="SMART" id="SM01361">
    <property type="entry name" value="A2M_recep"/>
    <property type="match status" value="1"/>
</dbReference>
<dbReference type="InterPro" id="IPR047565">
    <property type="entry name" value="Alpha-macroglob_thiol-ester_cl"/>
</dbReference>
<name>A0AAD9L2K8_RIDPI</name>
<dbReference type="PANTHER" id="PTHR11412">
    <property type="entry name" value="MACROGLOBULIN / COMPLEMENT"/>
    <property type="match status" value="1"/>
</dbReference>
<dbReference type="Gene3D" id="1.50.10.20">
    <property type="match status" value="1"/>
</dbReference>
<dbReference type="Pfam" id="PF00207">
    <property type="entry name" value="A2M"/>
    <property type="match status" value="1"/>
</dbReference>
<evidence type="ECO:0000256" key="3">
    <source>
        <dbReference type="ARBA" id="ARBA00022729"/>
    </source>
</evidence>
<sequence length="803" mass="87027">MVEDGDRDLAVNAGGADSKDRGVGEPKTNSKDLSEVKKVRSEFPETWLWTNAISGSNGETTIEVKAPDTITSWVASAFAVHKDNGLGISPTTSKLTVFQSFFVSLKLPYSIIRGEEFALQAIVFNYLSQAVEVKVTLSQSDKFKVRSVDDLKNATSKEVIVWITVPANEAQSAWFWIVPHELGQIPIEVKAQSHLAADALKRMLLIEPEGTPQQYSKAMIIDKKDDDPVTETVDISYPSDVVNGSEYIKVTAIGDLMGTSVQGLGALLAMPYGCGEQNMLNFAPAIYIMDYLVASSQVTAEVKDKAVKIMETGYMKELTYQHKDGSFSAFGDSDKSGSMWLSAFVVKCFHQAQGYIFVDPALMQKTLRWIINHQNKNGSFSEPPEGRVIHTSMQGGSSKGVPLTAYVLVALVENEDITGGLKTSLDNAIASARSHLEAQLDGIDPYALAIVTYALTVSKSSKAAEALQKLNDIAIKAGGMTHWEVGKAEPVDPSLPVWQRYHHAGASNIEMSAIALLVYTANKDKLGGIPIIKWLASQQGPNGGFSSTQDTVLALQAMAELSGTLSHGDSLRLDITLTVDGVDYKFDQITKDNAAVMQSKQLPSSTKQVVITAKGQGLGVVQVAVSYYVDSAENKPGVVVNVRTKDLGNGVTKINACGKYTKEGQSGMTVMEVGLISGNQADTSGLAKQVPSLKRFEAKDRKMVFYFDEFTERDTCVEIVSRQVLPVTHPQKAYVEGYSYYKPEMKDSKTYLPQALAQTHMCTSCKECCGIKDNVGASQSNGAICVMNIILLVVAAVCNFLVL</sequence>
<dbReference type="InterPro" id="IPR014756">
    <property type="entry name" value="Ig_E-set"/>
</dbReference>
<evidence type="ECO:0000256" key="1">
    <source>
        <dbReference type="ARBA" id="ARBA00010952"/>
    </source>
</evidence>
<dbReference type="EMBL" id="JAODUO010000361">
    <property type="protein sequence ID" value="KAK2182224.1"/>
    <property type="molecule type" value="Genomic_DNA"/>
</dbReference>
<evidence type="ECO:0000256" key="7">
    <source>
        <dbReference type="SAM" id="MobiDB-lite"/>
    </source>
</evidence>
<evidence type="ECO:0000256" key="8">
    <source>
        <dbReference type="SAM" id="Phobius"/>
    </source>
</evidence>
<accession>A0AAD9L2K8</accession>
<feature type="domain" description="Alpha-macroglobulin receptor-binding" evidence="10">
    <location>
        <begin position="666"/>
        <end position="751"/>
    </location>
</feature>
<dbReference type="SUPFAM" id="SSF48239">
    <property type="entry name" value="Terpenoid cyclases/Protein prenyltransferases"/>
    <property type="match status" value="1"/>
</dbReference>
<dbReference type="Pfam" id="PF07677">
    <property type="entry name" value="A2M_recep"/>
    <property type="match status" value="1"/>
</dbReference>
<reference evidence="11" key="1">
    <citation type="journal article" date="2023" name="Mol. Biol. Evol.">
        <title>Third-Generation Sequencing Reveals the Adaptive Role of the Epigenome in Three Deep-Sea Polychaetes.</title>
        <authorList>
            <person name="Perez M."/>
            <person name="Aroh O."/>
            <person name="Sun Y."/>
            <person name="Lan Y."/>
            <person name="Juniper S.K."/>
            <person name="Young C.R."/>
            <person name="Angers B."/>
            <person name="Qian P.Y."/>
        </authorList>
    </citation>
    <scope>NUCLEOTIDE SEQUENCE</scope>
    <source>
        <strain evidence="11">R07B-5</strain>
    </source>
</reference>
<dbReference type="PROSITE" id="PS00477">
    <property type="entry name" value="ALPHA_2_MACROGLOBULIN"/>
    <property type="match status" value="1"/>
</dbReference>
<dbReference type="InterPro" id="IPR041813">
    <property type="entry name" value="A2M_TED"/>
</dbReference>
<keyword evidence="6" id="KW-1015">Disulfide bond</keyword>
<feature type="domain" description="Alpha-2-macroglobulin" evidence="9">
    <location>
        <begin position="46"/>
        <end position="137"/>
    </location>
</feature>
<dbReference type="SMART" id="SM01360">
    <property type="entry name" value="A2M"/>
    <property type="match status" value="1"/>
</dbReference>
<dbReference type="InterPro" id="IPR019742">
    <property type="entry name" value="MacrogloblnA2_CS"/>
</dbReference>
<dbReference type="AlphaFoldDB" id="A0AAD9L2K8"/>
<feature type="compositionally biased region" description="Basic and acidic residues" evidence="7">
    <location>
        <begin position="17"/>
        <end position="36"/>
    </location>
</feature>
<dbReference type="InterPro" id="IPR013783">
    <property type="entry name" value="Ig-like_fold"/>
</dbReference>
<dbReference type="InterPro" id="IPR036595">
    <property type="entry name" value="A-macroglobulin_rcpt-bd_sf"/>
</dbReference>
<dbReference type="InterPro" id="IPR001599">
    <property type="entry name" value="Macroglobln_a2"/>
</dbReference>
<dbReference type="InterPro" id="IPR009048">
    <property type="entry name" value="A-macroglobulin_rcpt-bd"/>
</dbReference>
<feature type="transmembrane region" description="Helical" evidence="8">
    <location>
        <begin position="781"/>
        <end position="802"/>
    </location>
</feature>
<evidence type="ECO:0000256" key="5">
    <source>
        <dbReference type="ARBA" id="ARBA00022966"/>
    </source>
</evidence>
<organism evidence="11 12">
    <name type="scientific">Ridgeia piscesae</name>
    <name type="common">Tubeworm</name>
    <dbReference type="NCBI Taxonomy" id="27915"/>
    <lineage>
        <taxon>Eukaryota</taxon>
        <taxon>Metazoa</taxon>
        <taxon>Spiralia</taxon>
        <taxon>Lophotrochozoa</taxon>
        <taxon>Annelida</taxon>
        <taxon>Polychaeta</taxon>
        <taxon>Sedentaria</taxon>
        <taxon>Canalipalpata</taxon>
        <taxon>Sabellida</taxon>
        <taxon>Siboglinidae</taxon>
        <taxon>Ridgeia</taxon>
    </lineage>
</organism>
<evidence type="ECO:0000313" key="12">
    <source>
        <dbReference type="Proteomes" id="UP001209878"/>
    </source>
</evidence>
<dbReference type="GO" id="GO:0005615">
    <property type="term" value="C:extracellular space"/>
    <property type="evidence" value="ECO:0007669"/>
    <property type="project" value="InterPro"/>
</dbReference>
<evidence type="ECO:0000313" key="11">
    <source>
        <dbReference type="EMBL" id="KAK2182224.1"/>
    </source>
</evidence>
<dbReference type="GO" id="GO:0004867">
    <property type="term" value="F:serine-type endopeptidase inhibitor activity"/>
    <property type="evidence" value="ECO:0007669"/>
    <property type="project" value="UniProtKB-KW"/>
</dbReference>
<dbReference type="Proteomes" id="UP001209878">
    <property type="component" value="Unassembled WGS sequence"/>
</dbReference>
<dbReference type="Gene3D" id="2.60.40.690">
    <property type="entry name" value="Alpha-macroglobulin, receptor-binding domain"/>
    <property type="match status" value="1"/>
</dbReference>
<dbReference type="Gene3D" id="2.60.120.1540">
    <property type="match status" value="1"/>
</dbReference>
<comment type="similarity">
    <text evidence="1">Belongs to the protease inhibitor I39 (alpha-2-macroglobulin) family.</text>
</comment>
<evidence type="ECO:0000259" key="9">
    <source>
        <dbReference type="SMART" id="SM01360"/>
    </source>
</evidence>
<dbReference type="CDD" id="cd02897">
    <property type="entry name" value="A2M_2"/>
    <property type="match status" value="1"/>
</dbReference>
<dbReference type="InterPro" id="IPR050473">
    <property type="entry name" value="A2M/Complement_sys"/>
</dbReference>
<protein>
    <submittedName>
        <fullName evidence="11">Uncharacterized protein</fullName>
    </submittedName>
</protein>
<keyword evidence="8" id="KW-0812">Transmembrane</keyword>
<keyword evidence="5" id="KW-0882">Thioester bond</keyword>